<keyword evidence="3" id="KW-1185">Reference proteome</keyword>
<keyword evidence="1" id="KW-0812">Transmembrane</keyword>
<feature type="transmembrane region" description="Helical" evidence="1">
    <location>
        <begin position="74"/>
        <end position="97"/>
    </location>
</feature>
<sequence>MNFIIRLNMAAALYALFPFAGIELMVNVYRIGRLTGWDLDRVNALTLVFCAAGFILSGWGIPRLVRHWLNGRKASFFALLLWIPYFMMLIYITAAWFPITNPADKPSPVTGLIAIAGLALYPFYLAILHLFGIAPFSGDPGENPVA</sequence>
<protein>
    <submittedName>
        <fullName evidence="2">Uncharacterized protein</fullName>
    </submittedName>
</protein>
<proteinExistence type="predicted"/>
<reference evidence="2 3" key="1">
    <citation type="submission" date="2018-09" db="EMBL/GenBank/DDBJ databases">
        <title>Genome Sequence of Paenibacillus lautus Strain E7593-69, Azo Dye-Degrading Bacteria, Isolated from Commercial Tattoo Inks.</title>
        <authorList>
            <person name="Nho S.W."/>
            <person name="Kim S.-J."/>
            <person name="Kweon O."/>
            <person name="Cerniglia C.E."/>
        </authorList>
    </citation>
    <scope>NUCLEOTIDE SEQUENCE [LARGE SCALE GENOMIC DNA]</scope>
    <source>
        <strain evidence="2 3">E7593-69</strain>
    </source>
</reference>
<dbReference type="EMBL" id="CP032412">
    <property type="protein sequence ID" value="AYB43993.1"/>
    <property type="molecule type" value="Genomic_DNA"/>
</dbReference>
<organism evidence="2 3">
    <name type="scientific">Paenibacillus lautus</name>
    <name type="common">Bacillus lautus</name>
    <dbReference type="NCBI Taxonomy" id="1401"/>
    <lineage>
        <taxon>Bacteria</taxon>
        <taxon>Bacillati</taxon>
        <taxon>Bacillota</taxon>
        <taxon>Bacilli</taxon>
        <taxon>Bacillales</taxon>
        <taxon>Paenibacillaceae</taxon>
        <taxon>Paenibacillus</taxon>
    </lineage>
</organism>
<accession>A0A385TK07</accession>
<evidence type="ECO:0000313" key="2">
    <source>
        <dbReference type="EMBL" id="AYB43993.1"/>
    </source>
</evidence>
<name>A0A385TK07_PAELA</name>
<feature type="transmembrane region" description="Helical" evidence="1">
    <location>
        <begin position="109"/>
        <end position="131"/>
    </location>
</feature>
<evidence type="ECO:0000313" key="3">
    <source>
        <dbReference type="Proteomes" id="UP000266552"/>
    </source>
</evidence>
<keyword evidence="1" id="KW-1133">Transmembrane helix</keyword>
<keyword evidence="1" id="KW-0472">Membrane</keyword>
<feature type="transmembrane region" description="Helical" evidence="1">
    <location>
        <begin position="12"/>
        <end position="32"/>
    </location>
</feature>
<feature type="transmembrane region" description="Helical" evidence="1">
    <location>
        <begin position="44"/>
        <end position="62"/>
    </location>
</feature>
<dbReference type="RefSeq" id="WP_119847905.1">
    <property type="nucleotide sequence ID" value="NZ_CP032412.1"/>
</dbReference>
<dbReference type="Proteomes" id="UP000266552">
    <property type="component" value="Chromosome"/>
</dbReference>
<dbReference type="AlphaFoldDB" id="A0A385TK07"/>
<dbReference type="KEGG" id="plw:D5F53_12100"/>
<gene>
    <name evidence="2" type="ORF">D5F53_12100</name>
</gene>
<evidence type="ECO:0000256" key="1">
    <source>
        <dbReference type="SAM" id="Phobius"/>
    </source>
</evidence>